<evidence type="ECO:0000256" key="1">
    <source>
        <dbReference type="SAM" id="Phobius"/>
    </source>
</evidence>
<keyword evidence="1" id="KW-0812">Transmembrane</keyword>
<gene>
    <name evidence="3" type="ORF">SAMN04488541_1004119</name>
</gene>
<evidence type="ECO:0000313" key="4">
    <source>
        <dbReference type="Proteomes" id="UP000199513"/>
    </source>
</evidence>
<accession>A0A1I2C7M7</accession>
<dbReference type="NCBIfam" id="TIGR04183">
    <property type="entry name" value="Por_Secre_tail"/>
    <property type="match status" value="1"/>
</dbReference>
<keyword evidence="4" id="KW-1185">Reference proteome</keyword>
<dbReference type="STRING" id="1003.SAMN04488541_1004119"/>
<dbReference type="Pfam" id="PF18962">
    <property type="entry name" value="Por_Secre_tail"/>
    <property type="match status" value="1"/>
</dbReference>
<reference evidence="4" key="1">
    <citation type="submission" date="2016-10" db="EMBL/GenBank/DDBJ databases">
        <authorList>
            <person name="Varghese N."/>
            <person name="Submissions S."/>
        </authorList>
    </citation>
    <scope>NUCLEOTIDE SEQUENCE [LARGE SCALE GENOMIC DNA]</scope>
    <source>
        <strain>GEY</strain>
        <strain evidence="4">DSM 9560</strain>
    </source>
</reference>
<organism evidence="3 4">
    <name type="scientific">Thermoflexibacter ruber</name>
    <dbReference type="NCBI Taxonomy" id="1003"/>
    <lineage>
        <taxon>Bacteria</taxon>
        <taxon>Pseudomonadati</taxon>
        <taxon>Bacteroidota</taxon>
        <taxon>Cytophagia</taxon>
        <taxon>Cytophagales</taxon>
        <taxon>Thermoflexibacteraceae</taxon>
        <taxon>Thermoflexibacter</taxon>
    </lineage>
</organism>
<evidence type="ECO:0000259" key="2">
    <source>
        <dbReference type="Pfam" id="PF18962"/>
    </source>
</evidence>
<keyword evidence="1" id="KW-1133">Transmembrane helix</keyword>
<dbReference type="Proteomes" id="UP000199513">
    <property type="component" value="Unassembled WGS sequence"/>
</dbReference>
<sequence length="995" mass="101677">MFFHIYRLVKFFVSLPFIFINFLCLAQINISGIINTYAPVTAISFNTGTGVTNCTNVRLTIGATRGSATPFAVGDRVLIIQMQGSRPNLSNSASFGQVPATPSVDALLSSAGNFEFSTISAVSGSNITLSTPLSNVYDVFGSVQLVRVPVYTSLTNVTVGGLTASNWDGSSGGIIALICTNTLNLIGNINADAVGFAGGAPVGGGTTTCRTNFFFNSATAQGAEKGDGVAVENPNFARGKGAWANGGGGGNGDNSVASGGGGGGNGGAGGNGGQGSGCNNPGVGGYALAPSNTRIYMGGGGGGGFGTNGGTGGGGGGIVIIQTQNLVGLGNIFARGANGTNGASNGAGAGGGAGGSVYLTVNSGTNTGAKIINVSGGNGGNGNGTGGGGGGGGGGVIRTNAIGGDAITRITTAGALGNRGGSGSSANGVAGSAGVNQTTLSINTNPTCTATITDIAALCSPIATVGDEAYPAGSFGGVTGVDEVVATSGGFSNNWNGTRFKTNVAPWNTFAPGYTFRTPAGTVMTTPADGEFAIATNCVNSYSSDLWINMPDRSGNGFMMLVNCSYQPSVIFNQNISGLCEGVKYQFSVWLRNLDPGNRRSVTNPTGSADYGPIITGLPANIADVQKVFSPNYTGQGGSGSRVCPEIEFLINGAVVAITGPVPNNSNGVNGAGGANTQWTQYGVTFKPITSGTINLQLRNKAPGGGGNDIAVDDISFRPCGPVVGLVSNAPSCVPPTITANVSMDYDTPQFQWQSSVDGGITWTNVGTNSSSYIIPTPSDQSTIFRVIVANSLSSLALPSCRVVTPSIGNFCNLLLPVELLYFDAQKQENKVKVTWATAMAKENDIFVVERAIDGVNFIPIGQVKGKGDSKAKQEYSFLDTSPLKGINYYRLKQIDKNGQFTYSKIVAVNMDCLDCIEMNIYPNPSSSGIFKLTHNSYALEKVNIWVTNALGMIVYEGSMNENSYLLNLSTQSKGVYLLSLQFPQETKTYKLIIE</sequence>
<dbReference type="EMBL" id="FONY01000004">
    <property type="protein sequence ID" value="SFE64205.1"/>
    <property type="molecule type" value="Genomic_DNA"/>
</dbReference>
<evidence type="ECO:0000313" key="3">
    <source>
        <dbReference type="EMBL" id="SFE64205.1"/>
    </source>
</evidence>
<name>A0A1I2C7M7_9BACT</name>
<feature type="domain" description="Secretion system C-terminal sorting" evidence="2">
    <location>
        <begin position="921"/>
        <end position="994"/>
    </location>
</feature>
<proteinExistence type="predicted"/>
<dbReference type="RefSeq" id="WP_262509445.1">
    <property type="nucleotide sequence ID" value="NZ_FONY01000004.1"/>
</dbReference>
<keyword evidence="1" id="KW-0472">Membrane</keyword>
<dbReference type="AlphaFoldDB" id="A0A1I2C7M7"/>
<protein>
    <submittedName>
        <fullName evidence="3">Por secretion system C-terminal sorting domain-containing protein</fullName>
    </submittedName>
</protein>
<feature type="transmembrane region" description="Helical" evidence="1">
    <location>
        <begin position="12"/>
        <end position="34"/>
    </location>
</feature>
<dbReference type="InterPro" id="IPR026444">
    <property type="entry name" value="Secre_tail"/>
</dbReference>